<dbReference type="Proteomes" id="UP000694701">
    <property type="component" value="Unplaced"/>
</dbReference>
<evidence type="ECO:0000313" key="5">
    <source>
        <dbReference type="Proteomes" id="UP000694701"/>
    </source>
</evidence>
<feature type="coiled-coil region" evidence="1">
    <location>
        <begin position="152"/>
        <end position="197"/>
    </location>
</feature>
<evidence type="ECO:0000256" key="2">
    <source>
        <dbReference type="SAM" id="MobiDB-lite"/>
    </source>
</evidence>
<feature type="region of interest" description="Disordered" evidence="2">
    <location>
        <begin position="211"/>
        <end position="258"/>
    </location>
</feature>
<evidence type="ECO:0000313" key="4">
    <source>
        <dbReference type="Ensembl" id="ENSCCRP00020093274.1"/>
    </source>
</evidence>
<keyword evidence="3" id="KW-0732">Signal</keyword>
<keyword evidence="1" id="KW-0175">Coiled coil</keyword>
<reference evidence="4" key="1">
    <citation type="submission" date="2025-08" db="UniProtKB">
        <authorList>
            <consortium name="Ensembl"/>
        </authorList>
    </citation>
    <scope>IDENTIFICATION</scope>
</reference>
<dbReference type="OMA" id="KGSANEC"/>
<organism evidence="4 5">
    <name type="scientific">Cyprinus carpio</name>
    <name type="common">Common carp</name>
    <dbReference type="NCBI Taxonomy" id="7962"/>
    <lineage>
        <taxon>Eukaryota</taxon>
        <taxon>Metazoa</taxon>
        <taxon>Chordata</taxon>
        <taxon>Craniata</taxon>
        <taxon>Vertebrata</taxon>
        <taxon>Euteleostomi</taxon>
        <taxon>Actinopterygii</taxon>
        <taxon>Neopterygii</taxon>
        <taxon>Teleostei</taxon>
        <taxon>Ostariophysi</taxon>
        <taxon>Cypriniformes</taxon>
        <taxon>Cyprinidae</taxon>
        <taxon>Cyprininae</taxon>
        <taxon>Cyprinus</taxon>
    </lineage>
</organism>
<evidence type="ECO:0000256" key="1">
    <source>
        <dbReference type="SAM" id="Coils"/>
    </source>
</evidence>
<accession>A0A8C2JE32</accession>
<protein>
    <submittedName>
        <fullName evidence="4">Zgc:174935</fullName>
    </submittedName>
</protein>
<feature type="compositionally biased region" description="Basic and acidic residues" evidence="2">
    <location>
        <begin position="223"/>
        <end position="258"/>
    </location>
</feature>
<dbReference type="Ensembl" id="ENSCCRT00020101944.1">
    <property type="protein sequence ID" value="ENSCCRP00020093274.1"/>
    <property type="gene ID" value="ENSCCRG00020042717.1"/>
</dbReference>
<dbReference type="AlphaFoldDB" id="A0A8C2JE32"/>
<evidence type="ECO:0000256" key="3">
    <source>
        <dbReference type="SAM" id="SignalP"/>
    </source>
</evidence>
<feature type="signal peptide" evidence="3">
    <location>
        <begin position="1"/>
        <end position="19"/>
    </location>
</feature>
<gene>
    <name evidence="4" type="primary">LOC122147968</name>
</gene>
<feature type="chain" id="PRO_5034352276" evidence="3">
    <location>
        <begin position="20"/>
        <end position="258"/>
    </location>
</feature>
<name>A0A8C2JE32_CYPCA</name>
<sequence>MKFAVVLLAFFLVCSLCIAGYIHSRRKQEMQLSKQASFQDIKFRVTRDVLEEYQDQLTQSNTLLKNTKTEVDTLTKDLSVAKTFVEKKKGDVDTCKGDKVRCLMFCFCALNYFYIHHIHLRPYIIASNPVPQMQVYIITRDYYNLSSISLLQKRLTDEIAAAESETKHIQSEFVKEKSHYATEAESLQKQLEQLSTLCKYIDKTSEEGKKLCNITEEPQQPEAKPKESQAENPKAEEPKAEQPKPEEPKAEQPKVDVQ</sequence>
<proteinExistence type="predicted"/>